<name>A0A916RQ53_9HYPH</name>
<evidence type="ECO:0000313" key="2">
    <source>
        <dbReference type="EMBL" id="GGA64136.1"/>
    </source>
</evidence>
<feature type="transmembrane region" description="Helical" evidence="1">
    <location>
        <begin position="37"/>
        <end position="59"/>
    </location>
</feature>
<feature type="transmembrane region" description="Helical" evidence="1">
    <location>
        <begin position="7"/>
        <end position="25"/>
    </location>
</feature>
<organism evidence="2 3">
    <name type="scientific">Nitratireductor aestuarii</name>
    <dbReference type="NCBI Taxonomy" id="1735103"/>
    <lineage>
        <taxon>Bacteria</taxon>
        <taxon>Pseudomonadati</taxon>
        <taxon>Pseudomonadota</taxon>
        <taxon>Alphaproteobacteria</taxon>
        <taxon>Hyphomicrobiales</taxon>
        <taxon>Phyllobacteriaceae</taxon>
        <taxon>Nitratireductor</taxon>
    </lineage>
</organism>
<dbReference type="Proteomes" id="UP000636264">
    <property type="component" value="Unassembled WGS sequence"/>
</dbReference>
<accession>A0A916RQ53</accession>
<dbReference type="AlphaFoldDB" id="A0A916RQ53"/>
<keyword evidence="3" id="KW-1185">Reference proteome</keyword>
<reference evidence="2" key="2">
    <citation type="submission" date="2020-09" db="EMBL/GenBank/DDBJ databases">
        <authorList>
            <person name="Sun Q."/>
            <person name="Zhou Y."/>
        </authorList>
    </citation>
    <scope>NUCLEOTIDE SEQUENCE</scope>
    <source>
        <strain evidence="2">CGMCC 1.15320</strain>
    </source>
</reference>
<keyword evidence="1" id="KW-0812">Transmembrane</keyword>
<protein>
    <submittedName>
        <fullName evidence="2">Uncharacterized protein</fullName>
    </submittedName>
</protein>
<gene>
    <name evidence="2" type="ORF">GCM10011385_17460</name>
</gene>
<evidence type="ECO:0000313" key="3">
    <source>
        <dbReference type="Proteomes" id="UP000636264"/>
    </source>
</evidence>
<reference evidence="2" key="1">
    <citation type="journal article" date="2014" name="Int. J. Syst. Evol. Microbiol.">
        <title>Complete genome sequence of Corynebacterium casei LMG S-19264T (=DSM 44701T), isolated from a smear-ripened cheese.</title>
        <authorList>
            <consortium name="US DOE Joint Genome Institute (JGI-PGF)"/>
            <person name="Walter F."/>
            <person name="Albersmeier A."/>
            <person name="Kalinowski J."/>
            <person name="Ruckert C."/>
        </authorList>
    </citation>
    <scope>NUCLEOTIDE SEQUENCE</scope>
    <source>
        <strain evidence="2">CGMCC 1.15320</strain>
    </source>
</reference>
<keyword evidence="1" id="KW-1133">Transmembrane helix</keyword>
<keyword evidence="1" id="KW-0472">Membrane</keyword>
<dbReference type="EMBL" id="BMIF01000004">
    <property type="protein sequence ID" value="GGA64136.1"/>
    <property type="molecule type" value="Genomic_DNA"/>
</dbReference>
<sequence>MTEQKRSAIAAAVILVGFGLLAYFLPTIMVALGDLSVVAAGAFAVLFVLAFFAIFWLRARVQKRNSPRQ</sequence>
<comment type="caution">
    <text evidence="2">The sequence shown here is derived from an EMBL/GenBank/DDBJ whole genome shotgun (WGS) entry which is preliminary data.</text>
</comment>
<proteinExistence type="predicted"/>
<dbReference type="RefSeq" id="WP_188720664.1">
    <property type="nucleotide sequence ID" value="NZ_BMIF01000004.1"/>
</dbReference>
<evidence type="ECO:0000256" key="1">
    <source>
        <dbReference type="SAM" id="Phobius"/>
    </source>
</evidence>